<keyword evidence="3" id="KW-1185">Reference proteome</keyword>
<accession>A0AAD6UDZ3</accession>
<organism evidence="2 3">
    <name type="scientific">Mycena belliarum</name>
    <dbReference type="NCBI Taxonomy" id="1033014"/>
    <lineage>
        <taxon>Eukaryota</taxon>
        <taxon>Fungi</taxon>
        <taxon>Dikarya</taxon>
        <taxon>Basidiomycota</taxon>
        <taxon>Agaricomycotina</taxon>
        <taxon>Agaricomycetes</taxon>
        <taxon>Agaricomycetidae</taxon>
        <taxon>Agaricales</taxon>
        <taxon>Marasmiineae</taxon>
        <taxon>Mycenaceae</taxon>
        <taxon>Mycena</taxon>
    </lineage>
</organism>
<proteinExistence type="predicted"/>
<dbReference type="EMBL" id="JARJCN010000006">
    <property type="protein sequence ID" value="KAJ7100038.1"/>
    <property type="molecule type" value="Genomic_DNA"/>
</dbReference>
<evidence type="ECO:0000313" key="2">
    <source>
        <dbReference type="EMBL" id="KAJ7100038.1"/>
    </source>
</evidence>
<reference evidence="2" key="1">
    <citation type="submission" date="2023-03" db="EMBL/GenBank/DDBJ databases">
        <title>Massive genome expansion in bonnet fungi (Mycena s.s.) driven by repeated elements and novel gene families across ecological guilds.</title>
        <authorList>
            <consortium name="Lawrence Berkeley National Laboratory"/>
            <person name="Harder C.B."/>
            <person name="Miyauchi S."/>
            <person name="Viragh M."/>
            <person name="Kuo A."/>
            <person name="Thoen E."/>
            <person name="Andreopoulos B."/>
            <person name="Lu D."/>
            <person name="Skrede I."/>
            <person name="Drula E."/>
            <person name="Henrissat B."/>
            <person name="Morin E."/>
            <person name="Kohler A."/>
            <person name="Barry K."/>
            <person name="LaButti K."/>
            <person name="Morin E."/>
            <person name="Salamov A."/>
            <person name="Lipzen A."/>
            <person name="Mereny Z."/>
            <person name="Hegedus B."/>
            <person name="Baldrian P."/>
            <person name="Stursova M."/>
            <person name="Weitz H."/>
            <person name="Taylor A."/>
            <person name="Grigoriev I.V."/>
            <person name="Nagy L.G."/>
            <person name="Martin F."/>
            <person name="Kauserud H."/>
        </authorList>
    </citation>
    <scope>NUCLEOTIDE SEQUENCE</scope>
    <source>
        <strain evidence="2">CBHHK173m</strain>
    </source>
</reference>
<dbReference type="AlphaFoldDB" id="A0AAD6UDZ3"/>
<sequence>MFRHSIRSLTALRPVARAGISAVQRPRWSALPVQARGYSSPTPVAREEQSPLSASSTSPAQKPPLPAAPKASTAPLVESDFADYLTPLYGNGWFFHVGLARNPAPPFLQRTFFFSSTEESLAFVGKLSKATGILHNVSVVPDHSARVELSSPEGVTRSVLRAALEVETEYQKTCPDTPAPAVPELFQLSSPSALQVYLDQKHGRTPSPSTPREPVALPSPPPAPAMPPPSVNENDVETYLKPLLLNEWHIGTSQKLRSKSETETGTGTSEMDICPALRRTYRFVDATSAKEFFHNIVIPALHKTPLAGANLKTTGKFTIDINSSSILAAPGPQGQKQGVSLVDVRFAIELEAEFNKNWAKQHSLPLVSSPGLPEDVKSVWDIKIVNAPRRSRRGSAKKEGDAA</sequence>
<evidence type="ECO:0000313" key="3">
    <source>
        <dbReference type="Proteomes" id="UP001222325"/>
    </source>
</evidence>
<protein>
    <submittedName>
        <fullName evidence="2">Uncharacterized protein</fullName>
    </submittedName>
</protein>
<evidence type="ECO:0000256" key="1">
    <source>
        <dbReference type="SAM" id="MobiDB-lite"/>
    </source>
</evidence>
<feature type="compositionally biased region" description="Pro residues" evidence="1">
    <location>
        <begin position="217"/>
        <end position="230"/>
    </location>
</feature>
<gene>
    <name evidence="2" type="ORF">B0H15DRAFT_505999</name>
</gene>
<comment type="caution">
    <text evidence="2">The sequence shown here is derived from an EMBL/GenBank/DDBJ whole genome shotgun (WGS) entry which is preliminary data.</text>
</comment>
<dbReference type="Proteomes" id="UP001222325">
    <property type="component" value="Unassembled WGS sequence"/>
</dbReference>
<feature type="region of interest" description="Disordered" evidence="1">
    <location>
        <begin position="200"/>
        <end position="234"/>
    </location>
</feature>
<name>A0AAD6UDZ3_9AGAR</name>
<feature type="region of interest" description="Disordered" evidence="1">
    <location>
        <begin position="38"/>
        <end position="71"/>
    </location>
</feature>